<evidence type="ECO:0000313" key="3">
    <source>
        <dbReference type="Proteomes" id="UP000727407"/>
    </source>
</evidence>
<name>A0A8J4U3Z3_CLAMG</name>
<feature type="signal peptide" evidence="1">
    <location>
        <begin position="1"/>
        <end position="18"/>
    </location>
</feature>
<feature type="chain" id="PRO_5035155099" evidence="1">
    <location>
        <begin position="19"/>
        <end position="86"/>
    </location>
</feature>
<comment type="caution">
    <text evidence="2">The sequence shown here is derived from an EMBL/GenBank/DDBJ whole genome shotgun (WGS) entry which is preliminary data.</text>
</comment>
<gene>
    <name evidence="2" type="primary">apoa2</name>
    <name evidence="2" type="ORF">DAT39_012107</name>
</gene>
<sequence length="86" mass="9594">MKLALALILALQVSLCLCEVPDPPQELVEKYEGYKTTAFKRIGKAYEFLNTPFEKLLAGTLTGAKLKEISDAAKGNERLQTFYRLA</sequence>
<evidence type="ECO:0000256" key="1">
    <source>
        <dbReference type="SAM" id="SignalP"/>
    </source>
</evidence>
<dbReference type="AlphaFoldDB" id="A0A8J4U3Z3"/>
<dbReference type="Proteomes" id="UP000727407">
    <property type="component" value="Unassembled WGS sequence"/>
</dbReference>
<keyword evidence="3" id="KW-1185">Reference proteome</keyword>
<keyword evidence="1" id="KW-0732">Signal</keyword>
<feature type="non-terminal residue" evidence="2">
    <location>
        <position position="1"/>
    </location>
</feature>
<dbReference type="EMBL" id="QNUK01000207">
    <property type="protein sequence ID" value="KAF5898191.1"/>
    <property type="molecule type" value="Genomic_DNA"/>
</dbReference>
<dbReference type="OrthoDB" id="8940690at2759"/>
<organism evidence="2 3">
    <name type="scientific">Clarias magur</name>
    <name type="common">Asian catfish</name>
    <name type="synonym">Macropteronotus magur</name>
    <dbReference type="NCBI Taxonomy" id="1594786"/>
    <lineage>
        <taxon>Eukaryota</taxon>
        <taxon>Metazoa</taxon>
        <taxon>Chordata</taxon>
        <taxon>Craniata</taxon>
        <taxon>Vertebrata</taxon>
        <taxon>Euteleostomi</taxon>
        <taxon>Actinopterygii</taxon>
        <taxon>Neopterygii</taxon>
        <taxon>Teleostei</taxon>
        <taxon>Ostariophysi</taxon>
        <taxon>Siluriformes</taxon>
        <taxon>Clariidae</taxon>
        <taxon>Clarias</taxon>
    </lineage>
</organism>
<reference evidence="2" key="1">
    <citation type="submission" date="2020-07" db="EMBL/GenBank/DDBJ databases">
        <title>Clarias magur genome sequencing, assembly and annotation.</title>
        <authorList>
            <person name="Kushwaha B."/>
            <person name="Kumar R."/>
            <person name="Das P."/>
            <person name="Joshi C.G."/>
            <person name="Kumar D."/>
            <person name="Nagpure N.S."/>
            <person name="Pandey M."/>
            <person name="Agarwal S."/>
            <person name="Srivastava S."/>
            <person name="Singh M."/>
            <person name="Sahoo L."/>
            <person name="Jayasankar P."/>
            <person name="Meher P.K."/>
            <person name="Koringa P.G."/>
            <person name="Iquebal M.A."/>
            <person name="Das S.P."/>
            <person name="Bit A."/>
            <person name="Patnaik S."/>
            <person name="Patel N."/>
            <person name="Shah T.M."/>
            <person name="Hinsu A."/>
            <person name="Jena J.K."/>
        </authorList>
    </citation>
    <scope>NUCLEOTIDE SEQUENCE</scope>
    <source>
        <strain evidence="2">CIFAMagur01</strain>
        <tissue evidence="2">Testis</tissue>
    </source>
</reference>
<accession>A0A8J4U3Z3</accession>
<proteinExistence type="predicted"/>
<evidence type="ECO:0000313" key="2">
    <source>
        <dbReference type="EMBL" id="KAF5898191.1"/>
    </source>
</evidence>
<protein>
    <submittedName>
        <fullName evidence="2">14 kDa apolipoprotein</fullName>
    </submittedName>
</protein>